<accession>A0A136A4N4</accession>
<gene>
    <name evidence="2" type="ORF">AX660_09400</name>
</gene>
<evidence type="ECO:0000256" key="1">
    <source>
        <dbReference type="SAM" id="Phobius"/>
    </source>
</evidence>
<keyword evidence="3" id="KW-1185">Reference proteome</keyword>
<dbReference type="EMBL" id="LSNE01000003">
    <property type="protein sequence ID" value="KXI30193.1"/>
    <property type="molecule type" value="Genomic_DNA"/>
</dbReference>
<protein>
    <submittedName>
        <fullName evidence="2">Uncharacterized protein</fullName>
    </submittedName>
</protein>
<organism evidence="2 3">
    <name type="scientific">Paraglaciecola hydrolytica</name>
    <dbReference type="NCBI Taxonomy" id="1799789"/>
    <lineage>
        <taxon>Bacteria</taxon>
        <taxon>Pseudomonadati</taxon>
        <taxon>Pseudomonadota</taxon>
        <taxon>Gammaproteobacteria</taxon>
        <taxon>Alteromonadales</taxon>
        <taxon>Alteromonadaceae</taxon>
        <taxon>Paraglaciecola</taxon>
    </lineage>
</organism>
<keyword evidence="1" id="KW-0472">Membrane</keyword>
<keyword evidence="1" id="KW-1133">Transmembrane helix</keyword>
<reference evidence="3" key="1">
    <citation type="submission" date="2016-02" db="EMBL/GenBank/DDBJ databases">
        <authorList>
            <person name="Schultz-Johansen M."/>
            <person name="Glaring M.A."/>
            <person name="Bech P.K."/>
            <person name="Stougaard P."/>
        </authorList>
    </citation>
    <scope>NUCLEOTIDE SEQUENCE [LARGE SCALE GENOMIC DNA]</scope>
    <source>
        <strain evidence="3">S66</strain>
    </source>
</reference>
<keyword evidence="1" id="KW-0812">Transmembrane</keyword>
<sequence>MKLILIIYIGLLTLLGYVTQMGFSTSTLTIAFIVLNVVCVPVIMAFLLKLYFNFSVRAK</sequence>
<dbReference type="Proteomes" id="UP000070299">
    <property type="component" value="Unassembled WGS sequence"/>
</dbReference>
<name>A0A136A4N4_9ALTE</name>
<comment type="caution">
    <text evidence="2">The sequence shown here is derived from an EMBL/GenBank/DDBJ whole genome shotgun (WGS) entry which is preliminary data.</text>
</comment>
<evidence type="ECO:0000313" key="3">
    <source>
        <dbReference type="Proteomes" id="UP000070299"/>
    </source>
</evidence>
<dbReference type="AlphaFoldDB" id="A0A136A4N4"/>
<feature type="transmembrane region" description="Helical" evidence="1">
    <location>
        <begin position="30"/>
        <end position="52"/>
    </location>
</feature>
<proteinExistence type="predicted"/>
<evidence type="ECO:0000313" key="2">
    <source>
        <dbReference type="EMBL" id="KXI30193.1"/>
    </source>
</evidence>